<feature type="transmembrane region" description="Helical" evidence="1">
    <location>
        <begin position="245"/>
        <end position="264"/>
    </location>
</feature>
<reference evidence="2" key="1">
    <citation type="submission" date="2023-03" db="EMBL/GenBank/DDBJ databases">
        <title>Chromosome-scale reference genome and RAD-based genetic map of yellow starthistle (Centaurea solstitialis) reveal putative structural variation and QTLs associated with invader traits.</title>
        <authorList>
            <person name="Reatini B."/>
            <person name="Cang F.A."/>
            <person name="Jiang Q."/>
            <person name="Mckibben M.T.W."/>
            <person name="Barker M.S."/>
            <person name="Rieseberg L.H."/>
            <person name="Dlugosch K.M."/>
        </authorList>
    </citation>
    <scope>NUCLEOTIDE SEQUENCE</scope>
    <source>
        <strain evidence="2">CAN-66</strain>
        <tissue evidence="2">Leaf</tissue>
    </source>
</reference>
<organism evidence="2 3">
    <name type="scientific">Centaurea solstitialis</name>
    <name type="common">yellow star-thistle</name>
    <dbReference type="NCBI Taxonomy" id="347529"/>
    <lineage>
        <taxon>Eukaryota</taxon>
        <taxon>Viridiplantae</taxon>
        <taxon>Streptophyta</taxon>
        <taxon>Embryophyta</taxon>
        <taxon>Tracheophyta</taxon>
        <taxon>Spermatophyta</taxon>
        <taxon>Magnoliopsida</taxon>
        <taxon>eudicotyledons</taxon>
        <taxon>Gunneridae</taxon>
        <taxon>Pentapetalae</taxon>
        <taxon>asterids</taxon>
        <taxon>campanulids</taxon>
        <taxon>Asterales</taxon>
        <taxon>Asteraceae</taxon>
        <taxon>Carduoideae</taxon>
        <taxon>Cardueae</taxon>
        <taxon>Centaureinae</taxon>
        <taxon>Centaurea</taxon>
    </lineage>
</organism>
<feature type="transmembrane region" description="Helical" evidence="1">
    <location>
        <begin position="467"/>
        <end position="497"/>
    </location>
</feature>
<feature type="transmembrane region" description="Helical" evidence="1">
    <location>
        <begin position="379"/>
        <end position="401"/>
    </location>
</feature>
<accession>A0AA38WN18</accession>
<keyword evidence="1" id="KW-1133">Transmembrane helix</keyword>
<keyword evidence="1" id="KW-0812">Transmembrane</keyword>
<feature type="transmembrane region" description="Helical" evidence="1">
    <location>
        <begin position="61"/>
        <end position="85"/>
    </location>
</feature>
<name>A0AA38WN18_9ASTR</name>
<evidence type="ECO:0000313" key="2">
    <source>
        <dbReference type="EMBL" id="KAJ9554436.1"/>
    </source>
</evidence>
<dbReference type="EMBL" id="JARYMX010000004">
    <property type="protein sequence ID" value="KAJ9554436.1"/>
    <property type="molecule type" value="Genomic_DNA"/>
</dbReference>
<evidence type="ECO:0000256" key="1">
    <source>
        <dbReference type="SAM" id="Phobius"/>
    </source>
</evidence>
<dbReference type="Proteomes" id="UP001172457">
    <property type="component" value="Chromosome 4"/>
</dbReference>
<feature type="transmembrane region" description="Helical" evidence="1">
    <location>
        <begin position="330"/>
        <end position="348"/>
    </location>
</feature>
<feature type="transmembrane region" description="Helical" evidence="1">
    <location>
        <begin position="106"/>
        <end position="139"/>
    </location>
</feature>
<sequence length="615" mass="67932">METPPPAPSLSRTGVISVSKRIVKDNYFHFIDLSFLFQPLAIAILITPVLRLSGHHHKSPIHHLLCILTSYILSLSAIAAVTFSTHNAMQGKPIKLFTSIKTLTTSFFPILWTAIVIHLLQFFISLAFLVLVGSIVAVPQNLGLGFVILDHENPTEFTWWLHAVIGGTLLVILVFFQANWSLAYPVVVAESKRGLAALIRSTYLVTGSRLVSLSLLSYYGVSGFLLVLFYTDVELVNGSFDLRNWPTFFTTFAGTCCLMMYMLMSTVGNTVLYMHCKALHEVDEQFAKIVTVASNSSTIMIPSATSRPPANPLSTTGILSESNRVLKVNYGHFYTLSLFFLPISFSIFTNPNLRLSGELLSGELFTGDHLHSFLHKPPLFHLLTLYILSLSAIATVTFTAFHGFSGKPIKLTTAIKSLKSSFFPLVSTSILIHILLIFISITFLVLIKSIVVLLQNLGLGFVMEYENSIYLATGFALIVINICFYLNWSLAFAIAVTESKWGFEALVRSSRLVKGMRSVSLYLLLYFVSYGGLVVFVCTDASGSRRSPFVFPVIFGSLFLMMMLLVSVVANTVLYVRCRGLRGELGIEVGEKRVCFKLDSDDEKVSHVVTVGAGA</sequence>
<keyword evidence="3" id="KW-1185">Reference proteome</keyword>
<feature type="transmembrane region" description="Helical" evidence="1">
    <location>
        <begin position="210"/>
        <end position="230"/>
    </location>
</feature>
<feature type="transmembrane region" description="Helical" evidence="1">
    <location>
        <begin position="27"/>
        <end position="49"/>
    </location>
</feature>
<protein>
    <recommendedName>
        <fullName evidence="4">Transmembrane protein</fullName>
    </recommendedName>
</protein>
<keyword evidence="1" id="KW-0472">Membrane</keyword>
<feature type="transmembrane region" description="Helical" evidence="1">
    <location>
        <begin position="518"/>
        <end position="537"/>
    </location>
</feature>
<gene>
    <name evidence="2" type="ORF">OSB04_018481</name>
</gene>
<dbReference type="PANTHER" id="PTHR33133:SF50">
    <property type="entry name" value="TRANSMEMBRANE PROTEIN"/>
    <property type="match status" value="1"/>
</dbReference>
<evidence type="ECO:0008006" key="4">
    <source>
        <dbReference type="Google" id="ProtNLM"/>
    </source>
</evidence>
<evidence type="ECO:0000313" key="3">
    <source>
        <dbReference type="Proteomes" id="UP001172457"/>
    </source>
</evidence>
<feature type="transmembrane region" description="Helical" evidence="1">
    <location>
        <begin position="422"/>
        <end position="447"/>
    </location>
</feature>
<dbReference type="PANTHER" id="PTHR33133">
    <property type="entry name" value="OS08G0107100 PROTEIN-RELATED"/>
    <property type="match status" value="1"/>
</dbReference>
<feature type="transmembrane region" description="Helical" evidence="1">
    <location>
        <begin position="549"/>
        <end position="576"/>
    </location>
</feature>
<proteinExistence type="predicted"/>
<feature type="transmembrane region" description="Helical" evidence="1">
    <location>
        <begin position="159"/>
        <end position="189"/>
    </location>
</feature>
<dbReference type="AlphaFoldDB" id="A0AA38WN18"/>
<comment type="caution">
    <text evidence="2">The sequence shown here is derived from an EMBL/GenBank/DDBJ whole genome shotgun (WGS) entry which is preliminary data.</text>
</comment>